<dbReference type="Gene3D" id="2.40.50.40">
    <property type="match status" value="1"/>
</dbReference>
<name>A0A7M5XJR8_9CNID</name>
<dbReference type="InterPro" id="IPR023779">
    <property type="entry name" value="Chromodomain_CS"/>
</dbReference>
<dbReference type="CDD" id="cd18966">
    <property type="entry name" value="chromodomain"/>
    <property type="match status" value="1"/>
</dbReference>
<dbReference type="SUPFAM" id="SSF54160">
    <property type="entry name" value="Chromo domain-like"/>
    <property type="match status" value="1"/>
</dbReference>
<dbReference type="SMART" id="SM00298">
    <property type="entry name" value="CHROMO"/>
    <property type="match status" value="1"/>
</dbReference>
<dbReference type="GO" id="GO:0005634">
    <property type="term" value="C:nucleus"/>
    <property type="evidence" value="ECO:0007669"/>
    <property type="project" value="UniProtKB-SubCell"/>
</dbReference>
<keyword evidence="2" id="KW-0539">Nucleus</keyword>
<dbReference type="InterPro" id="IPR052458">
    <property type="entry name" value="PcG_PRC1-like_component"/>
</dbReference>
<sequence length="221" mass="26097">QKLVEKWNGSVHYISFHNRSSASEHEILMAQRKKRGKDVYLAEEILAEKKIGKTSYYLVKWAGWGTQDSTWEPRENLLDERLLQLWETPVVDLRQVEFFVERLLTCFEASLKERLKSVKQLDFPVAIFRYLFNGRGEDLARGSKLLQKHDFDPQWFPKNWHSSLINKRGTRRDIVFPVTIRCFLSKSPKLFQTSNSGEVEDKKQRLTQRISVTIFKDTVNF</sequence>
<dbReference type="PANTHER" id="PTHR46389">
    <property type="entry name" value="POLYCOMB GROUP PROTEIN PC"/>
    <property type="match status" value="1"/>
</dbReference>
<evidence type="ECO:0000256" key="1">
    <source>
        <dbReference type="ARBA" id="ARBA00004123"/>
    </source>
</evidence>
<dbReference type="PROSITE" id="PS50013">
    <property type="entry name" value="CHROMO_2"/>
    <property type="match status" value="1"/>
</dbReference>
<proteinExistence type="predicted"/>
<dbReference type="EnsemblMetazoa" id="CLYHEMT024497.1">
    <property type="protein sequence ID" value="CLYHEMP024497.1"/>
    <property type="gene ID" value="CLYHEMG024497"/>
</dbReference>
<dbReference type="InterPro" id="IPR000953">
    <property type="entry name" value="Chromo/chromo_shadow_dom"/>
</dbReference>
<dbReference type="AlphaFoldDB" id="A0A7M5XJR8"/>
<organism evidence="4 5">
    <name type="scientific">Clytia hemisphaerica</name>
    <dbReference type="NCBI Taxonomy" id="252671"/>
    <lineage>
        <taxon>Eukaryota</taxon>
        <taxon>Metazoa</taxon>
        <taxon>Cnidaria</taxon>
        <taxon>Hydrozoa</taxon>
        <taxon>Hydroidolina</taxon>
        <taxon>Leptothecata</taxon>
        <taxon>Obeliida</taxon>
        <taxon>Clytiidae</taxon>
        <taxon>Clytia</taxon>
    </lineage>
</organism>
<protein>
    <recommendedName>
        <fullName evidence="3">Chromo domain-containing protein</fullName>
    </recommendedName>
</protein>
<dbReference type="InterPro" id="IPR016197">
    <property type="entry name" value="Chromo-like_dom_sf"/>
</dbReference>
<keyword evidence="5" id="KW-1185">Reference proteome</keyword>
<dbReference type="InterPro" id="IPR023780">
    <property type="entry name" value="Chromo_domain"/>
</dbReference>
<dbReference type="OrthoDB" id="5987469at2759"/>
<comment type="subcellular location">
    <subcellularLocation>
        <location evidence="1">Nucleus</location>
    </subcellularLocation>
</comment>
<accession>A0A7M5XJR8</accession>
<feature type="domain" description="Chromo" evidence="3">
    <location>
        <begin position="40"/>
        <end position="83"/>
    </location>
</feature>
<dbReference type="Proteomes" id="UP000594262">
    <property type="component" value="Unplaced"/>
</dbReference>
<evidence type="ECO:0000313" key="4">
    <source>
        <dbReference type="EnsemblMetazoa" id="CLYHEMP024497.1"/>
    </source>
</evidence>
<reference evidence="4" key="1">
    <citation type="submission" date="2021-01" db="UniProtKB">
        <authorList>
            <consortium name="EnsemblMetazoa"/>
        </authorList>
    </citation>
    <scope>IDENTIFICATION</scope>
</reference>
<evidence type="ECO:0000259" key="3">
    <source>
        <dbReference type="PROSITE" id="PS50013"/>
    </source>
</evidence>
<evidence type="ECO:0000256" key="2">
    <source>
        <dbReference type="ARBA" id="ARBA00023242"/>
    </source>
</evidence>
<dbReference type="PROSITE" id="PS00598">
    <property type="entry name" value="CHROMO_1"/>
    <property type="match status" value="1"/>
</dbReference>
<dbReference type="PANTHER" id="PTHR46389:SF3">
    <property type="entry name" value="POLYCOMB GROUP PROTEIN PC"/>
    <property type="match status" value="1"/>
</dbReference>
<dbReference type="Pfam" id="PF00385">
    <property type="entry name" value="Chromo"/>
    <property type="match status" value="1"/>
</dbReference>
<evidence type="ECO:0000313" key="5">
    <source>
        <dbReference type="Proteomes" id="UP000594262"/>
    </source>
</evidence>